<name>M3YVY8_MUSPF</name>
<organism evidence="1">
    <name type="scientific">Mustela putorius furo</name>
    <name type="common">European domestic ferret</name>
    <name type="synonym">Mustela furo</name>
    <dbReference type="NCBI Taxonomy" id="9669"/>
    <lineage>
        <taxon>Eukaryota</taxon>
        <taxon>Metazoa</taxon>
        <taxon>Chordata</taxon>
        <taxon>Craniata</taxon>
        <taxon>Vertebrata</taxon>
        <taxon>Euteleostomi</taxon>
        <taxon>Mammalia</taxon>
        <taxon>Eutheria</taxon>
        <taxon>Laurasiatheria</taxon>
        <taxon>Carnivora</taxon>
        <taxon>Caniformia</taxon>
        <taxon>Musteloidea</taxon>
        <taxon>Mustelidae</taxon>
        <taxon>Mustelinae</taxon>
        <taxon>Mustela</taxon>
    </lineage>
</organism>
<dbReference type="InParanoid" id="M3YVY8"/>
<protein>
    <submittedName>
        <fullName evidence="1">Uncharacterized protein</fullName>
    </submittedName>
</protein>
<dbReference type="Ensembl" id="ENSMPUT00000015739.1">
    <property type="protein sequence ID" value="ENSMPUP00000015498.1"/>
    <property type="gene ID" value="ENSMPUG00000015608.1"/>
</dbReference>
<accession>M3YVY8</accession>
<dbReference type="AlphaFoldDB" id="M3YVY8"/>
<dbReference type="EMBL" id="AEYP01041838">
    <property type="status" value="NOT_ANNOTATED_CDS"/>
    <property type="molecule type" value="Genomic_DNA"/>
</dbReference>
<evidence type="ECO:0000313" key="1">
    <source>
        <dbReference type="Ensembl" id="ENSMPUP00000015498.1"/>
    </source>
</evidence>
<dbReference type="HOGENOM" id="CLU_1791328_0_0_1"/>
<reference evidence="1" key="1">
    <citation type="submission" date="2024-06" db="UniProtKB">
        <authorList>
            <consortium name="Ensembl"/>
        </authorList>
    </citation>
    <scope>IDENTIFICATION</scope>
</reference>
<sequence length="145" mass="14697">VGTVSRFLGRGRRRDVVGGRAAAVAPGGSSPGALARSAQGSPFSLLLLASPSLPHPCAFLHGCWNPSCACLGVSENHSETERQGEASGRLCGPCSAGRGRGPMTSPPAASWLCPAGAPAMVSSQNFGNFLHALPNVPDLYLAAAF</sequence>
<proteinExistence type="predicted"/>